<dbReference type="Proteomes" id="UP001597045">
    <property type="component" value="Unassembled WGS sequence"/>
</dbReference>
<evidence type="ECO:0000313" key="2">
    <source>
        <dbReference type="EMBL" id="MFD1044226.1"/>
    </source>
</evidence>
<dbReference type="InterPro" id="IPR025333">
    <property type="entry name" value="DUF4239"/>
</dbReference>
<gene>
    <name evidence="2" type="ORF">ACFQ1S_00750</name>
</gene>
<evidence type="ECO:0008006" key="4">
    <source>
        <dbReference type="Google" id="ProtNLM"/>
    </source>
</evidence>
<evidence type="ECO:0000313" key="3">
    <source>
        <dbReference type="Proteomes" id="UP001597045"/>
    </source>
</evidence>
<comment type="caution">
    <text evidence="2">The sequence shown here is derived from an EMBL/GenBank/DDBJ whole genome shotgun (WGS) entry which is preliminary data.</text>
</comment>
<keyword evidence="1" id="KW-0812">Transmembrane</keyword>
<keyword evidence="1" id="KW-0472">Membrane</keyword>
<proteinExistence type="predicted"/>
<sequence length="252" mass="27318">MPGYAYFLVIGAMLLTAVAMVLSGRTRRARDGEYNTDALGFVGGVLNALFIVVLAFYTVITWTDADNAAQGAETEAANLVDIYWQAANAPKPNQVRALVTEYTNEVADREWPLMADGKNDPKADDLLTALHAEVMRLPVGTDDQLSMRDKAADDMRTVTDLHRSRISAATDDDVLLKILLFGTIIGAIAMVVFPLVIGFSAGIRHLSSMVFMAGLLAFVVYFSFELDSPFSGLISVNPDAFQAATTEMSQIP</sequence>
<organism evidence="2 3">
    <name type="scientific">Kibdelosporangium lantanae</name>
    <dbReference type="NCBI Taxonomy" id="1497396"/>
    <lineage>
        <taxon>Bacteria</taxon>
        <taxon>Bacillati</taxon>
        <taxon>Actinomycetota</taxon>
        <taxon>Actinomycetes</taxon>
        <taxon>Pseudonocardiales</taxon>
        <taxon>Pseudonocardiaceae</taxon>
        <taxon>Kibdelosporangium</taxon>
    </lineage>
</organism>
<keyword evidence="3" id="KW-1185">Reference proteome</keyword>
<feature type="transmembrane region" description="Helical" evidence="1">
    <location>
        <begin position="38"/>
        <end position="60"/>
    </location>
</feature>
<keyword evidence="1" id="KW-1133">Transmembrane helix</keyword>
<evidence type="ECO:0000256" key="1">
    <source>
        <dbReference type="SAM" id="Phobius"/>
    </source>
</evidence>
<protein>
    <recommendedName>
        <fullName evidence="4">DUF4239 domain-containing protein</fullName>
    </recommendedName>
</protein>
<feature type="transmembrane region" description="Helical" evidence="1">
    <location>
        <begin position="178"/>
        <end position="199"/>
    </location>
</feature>
<dbReference type="Pfam" id="PF14023">
    <property type="entry name" value="Bestrophin-like"/>
    <property type="match status" value="1"/>
</dbReference>
<feature type="transmembrane region" description="Helical" evidence="1">
    <location>
        <begin position="206"/>
        <end position="224"/>
    </location>
</feature>
<dbReference type="EMBL" id="JBHTIS010000014">
    <property type="protein sequence ID" value="MFD1044226.1"/>
    <property type="molecule type" value="Genomic_DNA"/>
</dbReference>
<reference evidence="3" key="1">
    <citation type="journal article" date="2019" name="Int. J. Syst. Evol. Microbiol.">
        <title>The Global Catalogue of Microorganisms (GCM) 10K type strain sequencing project: providing services to taxonomists for standard genome sequencing and annotation.</title>
        <authorList>
            <consortium name="The Broad Institute Genomics Platform"/>
            <consortium name="The Broad Institute Genome Sequencing Center for Infectious Disease"/>
            <person name="Wu L."/>
            <person name="Ma J."/>
        </authorList>
    </citation>
    <scope>NUCLEOTIDE SEQUENCE [LARGE SCALE GENOMIC DNA]</scope>
    <source>
        <strain evidence="3">JCM 31486</strain>
    </source>
</reference>
<name>A0ABW3M0Q0_9PSEU</name>
<accession>A0ABW3M0Q0</accession>
<feature type="transmembrane region" description="Helical" evidence="1">
    <location>
        <begin position="6"/>
        <end position="26"/>
    </location>
</feature>